<dbReference type="VEuPathDB" id="HostDB:ENSCPOG00000023204"/>
<dbReference type="PANTHER" id="PTHR39220">
    <property type="entry name" value="TRANSMEMBRANE PROTEIN PVRIG"/>
    <property type="match status" value="1"/>
</dbReference>
<dbReference type="GO" id="GO:0005886">
    <property type="term" value="C:plasma membrane"/>
    <property type="evidence" value="ECO:0007669"/>
    <property type="project" value="TreeGrafter"/>
</dbReference>
<keyword evidence="1" id="KW-0472">Membrane</keyword>
<gene>
    <name evidence="4" type="primary">PVRIG</name>
</gene>
<reference evidence="4" key="3">
    <citation type="submission" date="2025-09" db="UniProtKB">
        <authorList>
            <consortium name="Ensembl"/>
        </authorList>
    </citation>
    <scope>IDENTIFICATION</scope>
    <source>
        <strain evidence="4">2N</strain>
    </source>
</reference>
<dbReference type="GeneTree" id="ENSGT00390000017799"/>
<evidence type="ECO:0000259" key="3">
    <source>
        <dbReference type="Pfam" id="PF25456"/>
    </source>
</evidence>
<dbReference type="OMA" id="GTQQWAP"/>
<keyword evidence="1" id="KW-1133">Transmembrane helix</keyword>
<dbReference type="Ensembl" id="ENSCPOT00000019527.2">
    <property type="protein sequence ID" value="ENSCPOP00000016166.2"/>
    <property type="gene ID" value="ENSCPOG00000023204.2"/>
</dbReference>
<dbReference type="OrthoDB" id="9666214at2759"/>
<sequence>MAPALLWSLLTPCICAGTPAVWVQVQMVATKLLSFTVHCGFQGSGFISLVTVSWWGSNVTRRTTLAVLHPELGVRQWAPASQARWLNKSSVSLILEGAEGQSPQANTTFCCQFVSFPEGSHETCGDPPASSDQGLPAPTPARILQADLAGILGPTGVLLFGFIFVLHHLRRRRHWSISKLQRHSLASNQAQAALHLSYPTPTFCPAALDAAHLHQRLSQWAPVPDLPARQSQVHAPQASSLLPELSSFVYVENGLYAGAGAEPPHTDASLIPSPLSEATDVYLEV</sequence>
<dbReference type="GO" id="GO:0050860">
    <property type="term" value="P:negative regulation of T cell receptor signaling pathway"/>
    <property type="evidence" value="ECO:0007669"/>
    <property type="project" value="InterPro"/>
</dbReference>
<feature type="transmembrane region" description="Helical" evidence="1">
    <location>
        <begin position="148"/>
        <end position="169"/>
    </location>
</feature>
<dbReference type="CTD" id="79037"/>
<evidence type="ECO:0000256" key="1">
    <source>
        <dbReference type="SAM" id="Phobius"/>
    </source>
</evidence>
<reference evidence="5" key="1">
    <citation type="journal article" date="2011" name="Nature">
        <title>A high-resolution map of human evolutionary constraint using 29 mammals.</title>
        <authorList>
            <person name="Lindblad-Toh K."/>
            <person name="Garber M."/>
            <person name="Zuk O."/>
            <person name="Lin M.F."/>
            <person name="Parker B.J."/>
            <person name="Washietl S."/>
            <person name="Kheradpour P."/>
            <person name="Ernst J."/>
            <person name="Jordan G."/>
            <person name="Mauceli E."/>
            <person name="Ward L.D."/>
            <person name="Lowe C.B."/>
            <person name="Holloway A.K."/>
            <person name="Clamp M."/>
            <person name="Gnerre S."/>
            <person name="Alfoldi J."/>
            <person name="Beal K."/>
            <person name="Chang J."/>
            <person name="Clawson H."/>
            <person name="Cuff J."/>
            <person name="Di Palma F."/>
            <person name="Fitzgerald S."/>
            <person name="Flicek P."/>
            <person name="Guttman M."/>
            <person name="Hubisz M.J."/>
            <person name="Jaffe D.B."/>
            <person name="Jungreis I."/>
            <person name="Kent W.J."/>
            <person name="Kostka D."/>
            <person name="Lara M."/>
            <person name="Martins A.L."/>
            <person name="Massingham T."/>
            <person name="Moltke I."/>
            <person name="Raney B.J."/>
            <person name="Rasmussen M.D."/>
            <person name="Robinson J."/>
            <person name="Stark A."/>
            <person name="Vilella A.J."/>
            <person name="Wen J."/>
            <person name="Xie X."/>
            <person name="Zody M.C."/>
            <person name="Baldwin J."/>
            <person name="Bloom T."/>
            <person name="Chin C.W."/>
            <person name="Heiman D."/>
            <person name="Nicol R."/>
            <person name="Nusbaum C."/>
            <person name="Young S."/>
            <person name="Wilkinson J."/>
            <person name="Worley K.C."/>
            <person name="Kovar C.L."/>
            <person name="Muzny D.M."/>
            <person name="Gibbs R.A."/>
            <person name="Cree A."/>
            <person name="Dihn H.H."/>
            <person name="Fowler G."/>
            <person name="Jhangiani S."/>
            <person name="Joshi V."/>
            <person name="Lee S."/>
            <person name="Lewis L.R."/>
            <person name="Nazareth L.V."/>
            <person name="Okwuonu G."/>
            <person name="Santibanez J."/>
            <person name="Warren W.C."/>
            <person name="Mardis E.R."/>
            <person name="Weinstock G.M."/>
            <person name="Wilson R.K."/>
            <person name="Delehaunty K."/>
            <person name="Dooling D."/>
            <person name="Fronik C."/>
            <person name="Fulton L."/>
            <person name="Fulton B."/>
            <person name="Graves T."/>
            <person name="Minx P."/>
            <person name="Sodergren E."/>
            <person name="Birney E."/>
            <person name="Margulies E.H."/>
            <person name="Herrero J."/>
            <person name="Green E.D."/>
            <person name="Haussler D."/>
            <person name="Siepel A."/>
            <person name="Goldman N."/>
            <person name="Pollard K.S."/>
            <person name="Pedersen J.S."/>
            <person name="Lander E.S."/>
            <person name="Kellis M."/>
        </authorList>
    </citation>
    <scope>NUCLEOTIDE SEQUENCE [LARGE SCALE GENOMIC DNA]</scope>
    <source>
        <strain evidence="5">2N</strain>
    </source>
</reference>
<evidence type="ECO:0000313" key="5">
    <source>
        <dbReference type="Proteomes" id="UP000005447"/>
    </source>
</evidence>
<keyword evidence="1" id="KW-0812">Transmembrane</keyword>
<dbReference type="FunCoup" id="H0VZN2">
    <property type="interactions" value="297"/>
</dbReference>
<feature type="domain" description="Transmembrane protein PVRIG immunoglobulin-like" evidence="3">
    <location>
        <begin position="19"/>
        <end position="130"/>
    </location>
</feature>
<feature type="chain" id="PRO_5011769054" evidence="2">
    <location>
        <begin position="17"/>
        <end position="285"/>
    </location>
</feature>
<accession>H0VZN2</accession>
<dbReference type="STRING" id="10141.ENSCPOP00000016166"/>
<evidence type="ECO:0000256" key="2">
    <source>
        <dbReference type="SAM" id="SignalP"/>
    </source>
</evidence>
<feature type="signal peptide" evidence="2">
    <location>
        <begin position="1"/>
        <end position="16"/>
    </location>
</feature>
<reference evidence="4" key="2">
    <citation type="submission" date="2025-08" db="UniProtKB">
        <authorList>
            <consortium name="Ensembl"/>
        </authorList>
    </citation>
    <scope>IDENTIFICATION</scope>
    <source>
        <strain evidence="4">2N</strain>
    </source>
</reference>
<dbReference type="Proteomes" id="UP000005447">
    <property type="component" value="Unassembled WGS sequence"/>
</dbReference>
<dbReference type="HOGENOM" id="CLU_862017_0_0_1"/>
<dbReference type="InParanoid" id="H0VZN2"/>
<dbReference type="InterPro" id="IPR034452">
    <property type="entry name" value="TM_PVRIG"/>
</dbReference>
<dbReference type="EMBL" id="AAKN02032084">
    <property type="status" value="NOT_ANNOTATED_CDS"/>
    <property type="molecule type" value="Genomic_DNA"/>
</dbReference>
<dbReference type="GO" id="GO:0038023">
    <property type="term" value="F:signaling receptor activity"/>
    <property type="evidence" value="ECO:0007669"/>
    <property type="project" value="InterPro"/>
</dbReference>
<evidence type="ECO:0000313" key="4">
    <source>
        <dbReference type="Ensembl" id="ENSCPOP00000016166.2"/>
    </source>
</evidence>
<proteinExistence type="predicted"/>
<dbReference type="PANTHER" id="PTHR39220:SF1">
    <property type="entry name" value="TRANSMEMBRANE PROTEIN PVRIG"/>
    <property type="match status" value="1"/>
</dbReference>
<name>H0VZN2_CAVPO</name>
<dbReference type="Pfam" id="PF25456">
    <property type="entry name" value="Ig_PVRIG"/>
    <property type="match status" value="1"/>
</dbReference>
<dbReference type="GeneID" id="100716261"/>
<keyword evidence="2" id="KW-0732">Signal</keyword>
<dbReference type="Bgee" id="ENSCPOG00000023204">
    <property type="expression patterns" value="Expressed in liver and 3 other cell types or tissues"/>
</dbReference>
<keyword evidence="5" id="KW-1185">Reference proteome</keyword>
<dbReference type="AlphaFoldDB" id="H0VZN2"/>
<dbReference type="eggNOG" id="KOG4433">
    <property type="taxonomic scope" value="Eukaryota"/>
</dbReference>
<organism evidence="4 5">
    <name type="scientific">Cavia porcellus</name>
    <name type="common">Guinea pig</name>
    <dbReference type="NCBI Taxonomy" id="10141"/>
    <lineage>
        <taxon>Eukaryota</taxon>
        <taxon>Metazoa</taxon>
        <taxon>Chordata</taxon>
        <taxon>Craniata</taxon>
        <taxon>Vertebrata</taxon>
        <taxon>Euteleostomi</taxon>
        <taxon>Mammalia</taxon>
        <taxon>Eutheria</taxon>
        <taxon>Euarchontoglires</taxon>
        <taxon>Glires</taxon>
        <taxon>Rodentia</taxon>
        <taxon>Hystricomorpha</taxon>
        <taxon>Caviidae</taxon>
        <taxon>Cavia</taxon>
    </lineage>
</organism>
<protein>
    <submittedName>
        <fullName evidence="4">PVR related immunoglobulin domain containing</fullName>
    </submittedName>
</protein>
<dbReference type="KEGG" id="cpoc:100716261"/>
<dbReference type="InterPro" id="IPR057367">
    <property type="entry name" value="Ig_PVRIG"/>
</dbReference>